<keyword evidence="3" id="KW-0732">Signal</keyword>
<dbReference type="RefSeq" id="WP_158631618.1">
    <property type="nucleotide sequence ID" value="NZ_JAABOK010000007.1"/>
</dbReference>
<dbReference type="InterPro" id="IPR011990">
    <property type="entry name" value="TPR-like_helical_dom_sf"/>
</dbReference>
<dbReference type="Gene3D" id="1.25.40.390">
    <property type="match status" value="1"/>
</dbReference>
<evidence type="ECO:0000256" key="1">
    <source>
        <dbReference type="ARBA" id="ARBA00004442"/>
    </source>
</evidence>
<sequence length="564" mass="63173">MKKQIITGAALSMMLIWSSCSKDFLNRIPEDKVTTDNFWNTQTDATNALNAVYGQLGDGGAGIASLMDGQNAIYEDGASDNALAQYPWESNATVIALGNITPINDDGFDFQGIRKANALLENIDKVKGMSADLNKRCKAEARALRAFYFISLVLRFGDVPLVTNTTMGNLPRDPKDKVVKFIYDELDAAAADLPESYSGGYPNEKGRITKGAALALAARMHLYQSDYAGALKYAKAVMDIPGYSLFKVAAEDATDAADNYKIWVDFADNTEEKKFRLGLRSYEQLFWAANKGNAEVIFDRQHVFQKDPQSENTYLLPSNFGGWSSVTPTQELVDAYASFKTGDPLTTTIDAATRGDRYKVRDNGNIQPSFYTEFRNRDPRFYATVMFDSTRWNRLGGATTFKWRKGGSNNSKTGYNFRKLVDPAAYPDYDNWSNHIIIRYAEILLTYAEAKNEISGPDGSVYDAIDQIRERAGMPKLDRAKYAGQAALREAIRHERRIELVLEGNRYMDIRRWKTAPAVMNRKVYAIDGTEADTRVWSDRLYLLPVPQSAIDKNAKLLPNNNGY</sequence>
<evidence type="ECO:0000259" key="7">
    <source>
        <dbReference type="Pfam" id="PF14322"/>
    </source>
</evidence>
<comment type="caution">
    <text evidence="8">The sequence shown here is derived from an EMBL/GenBank/DDBJ whole genome shotgun (WGS) entry which is preliminary data.</text>
</comment>
<comment type="similarity">
    <text evidence="2">Belongs to the SusD family.</text>
</comment>
<dbReference type="Pfam" id="PF07980">
    <property type="entry name" value="SusD_RagB"/>
    <property type="match status" value="1"/>
</dbReference>
<feature type="domain" description="SusD-like N-terminal" evidence="7">
    <location>
        <begin position="36"/>
        <end position="222"/>
    </location>
</feature>
<dbReference type="OrthoDB" id="5694214at2"/>
<evidence type="ECO:0000256" key="4">
    <source>
        <dbReference type="ARBA" id="ARBA00023136"/>
    </source>
</evidence>
<dbReference type="Proteomes" id="UP000281028">
    <property type="component" value="Unassembled WGS sequence"/>
</dbReference>
<feature type="domain" description="RagB/SusD" evidence="6">
    <location>
        <begin position="307"/>
        <end position="564"/>
    </location>
</feature>
<evidence type="ECO:0000256" key="3">
    <source>
        <dbReference type="ARBA" id="ARBA00022729"/>
    </source>
</evidence>
<dbReference type="GO" id="GO:0009279">
    <property type="term" value="C:cell outer membrane"/>
    <property type="evidence" value="ECO:0007669"/>
    <property type="project" value="UniProtKB-SubCell"/>
</dbReference>
<evidence type="ECO:0000256" key="2">
    <source>
        <dbReference type="ARBA" id="ARBA00006275"/>
    </source>
</evidence>
<evidence type="ECO:0000313" key="8">
    <source>
        <dbReference type="EMBL" id="NSL89753.1"/>
    </source>
</evidence>
<proteinExistence type="inferred from homology"/>
<dbReference type="PROSITE" id="PS51257">
    <property type="entry name" value="PROKAR_LIPOPROTEIN"/>
    <property type="match status" value="1"/>
</dbReference>
<keyword evidence="5" id="KW-0998">Cell outer membrane</keyword>
<gene>
    <name evidence="8" type="ORF">ECE50_023120</name>
</gene>
<evidence type="ECO:0000259" key="6">
    <source>
        <dbReference type="Pfam" id="PF07980"/>
    </source>
</evidence>
<name>A0A9Q5GWP8_9BACT</name>
<comment type="subcellular location">
    <subcellularLocation>
        <location evidence="1">Cell outer membrane</location>
    </subcellularLocation>
</comment>
<keyword evidence="4" id="KW-0472">Membrane</keyword>
<evidence type="ECO:0000256" key="5">
    <source>
        <dbReference type="ARBA" id="ARBA00023237"/>
    </source>
</evidence>
<evidence type="ECO:0000313" key="9">
    <source>
        <dbReference type="Proteomes" id="UP000281028"/>
    </source>
</evidence>
<reference evidence="8" key="1">
    <citation type="submission" date="2020-05" db="EMBL/GenBank/DDBJ databases">
        <title>Chitinophaga laudate sp. nov., isolated from a tropical peat swamp.</title>
        <authorList>
            <person name="Goh C.B.S."/>
            <person name="Lee M.S."/>
            <person name="Parimannan S."/>
            <person name="Pasbakhsh P."/>
            <person name="Yule C.M."/>
            <person name="Rajandas H."/>
            <person name="Loke S."/>
            <person name="Croft L."/>
            <person name="Tan J.B.L."/>
        </authorList>
    </citation>
    <scope>NUCLEOTIDE SEQUENCE</scope>
    <source>
        <strain evidence="8">Mgbs1</strain>
    </source>
</reference>
<organism evidence="8 9">
    <name type="scientific">Chitinophaga solisilvae</name>
    <dbReference type="NCBI Taxonomy" id="1233460"/>
    <lineage>
        <taxon>Bacteria</taxon>
        <taxon>Pseudomonadati</taxon>
        <taxon>Bacteroidota</taxon>
        <taxon>Chitinophagia</taxon>
        <taxon>Chitinophagales</taxon>
        <taxon>Chitinophagaceae</taxon>
        <taxon>Chitinophaga</taxon>
    </lineage>
</organism>
<dbReference type="InterPro" id="IPR033985">
    <property type="entry name" value="SusD-like_N"/>
</dbReference>
<dbReference type="AlphaFoldDB" id="A0A9Q5GWP8"/>
<dbReference type="InterPro" id="IPR012944">
    <property type="entry name" value="SusD_RagB_dom"/>
</dbReference>
<keyword evidence="9" id="KW-1185">Reference proteome</keyword>
<accession>A0A9Q5GWP8</accession>
<dbReference type="CDD" id="cd08977">
    <property type="entry name" value="SusD"/>
    <property type="match status" value="1"/>
</dbReference>
<protein>
    <submittedName>
        <fullName evidence="8">RagB/SusD family nutrient uptake outer membrane protein</fullName>
    </submittedName>
</protein>
<dbReference type="EMBL" id="RIAR02000001">
    <property type="protein sequence ID" value="NSL89753.1"/>
    <property type="molecule type" value="Genomic_DNA"/>
</dbReference>
<dbReference type="Pfam" id="PF14322">
    <property type="entry name" value="SusD-like_3"/>
    <property type="match status" value="1"/>
</dbReference>
<dbReference type="SUPFAM" id="SSF48452">
    <property type="entry name" value="TPR-like"/>
    <property type="match status" value="1"/>
</dbReference>